<name>A0A8H1T7R5_ECOLX</name>
<dbReference type="RefSeq" id="WP_001389503.1">
    <property type="nucleotide sequence ID" value="NZ_JAFHAC010000024.1"/>
</dbReference>
<evidence type="ECO:0000313" key="1">
    <source>
        <dbReference type="EMBL" id="EFA8786391.1"/>
    </source>
</evidence>
<organism evidence="1 2">
    <name type="scientific">Escherichia coli</name>
    <dbReference type="NCBI Taxonomy" id="562"/>
    <lineage>
        <taxon>Bacteria</taxon>
        <taxon>Pseudomonadati</taxon>
        <taxon>Pseudomonadota</taxon>
        <taxon>Gammaproteobacteria</taxon>
        <taxon>Enterobacterales</taxon>
        <taxon>Enterobacteriaceae</taxon>
        <taxon>Escherichia</taxon>
    </lineage>
</organism>
<protein>
    <submittedName>
        <fullName evidence="1">Uncharacterized protein</fullName>
    </submittedName>
</protein>
<dbReference type="Proteomes" id="UP000567387">
    <property type="component" value="Unassembled WGS sequence"/>
</dbReference>
<reference evidence="1 2" key="1">
    <citation type="submission" date="2018-08" db="EMBL/GenBank/DDBJ databases">
        <authorList>
            <consortium name="PulseNet: The National Subtyping Network for Foodborne Disease Surveillance"/>
            <person name="Tarr C.L."/>
            <person name="Trees E."/>
            <person name="Katz L.S."/>
            <person name="Carleton-Romer H.A."/>
            <person name="Stroika S."/>
            <person name="Kucerova Z."/>
            <person name="Roache K.F."/>
            <person name="Sabol A.L."/>
            <person name="Besser J."/>
            <person name="Gerner-Smidt P."/>
        </authorList>
    </citation>
    <scope>NUCLEOTIDE SEQUENCE [LARGE SCALE GENOMIC DNA]</scope>
    <source>
        <strain evidence="1 2">PNUSAE011918</strain>
    </source>
</reference>
<gene>
    <name evidence="1" type="ORF">C2R31_004310</name>
</gene>
<evidence type="ECO:0000313" key="2">
    <source>
        <dbReference type="Proteomes" id="UP000567387"/>
    </source>
</evidence>
<dbReference type="AlphaFoldDB" id="A0A8H1T7R5"/>
<dbReference type="EMBL" id="AASCBU010000028">
    <property type="protein sequence ID" value="EFA8786391.1"/>
    <property type="molecule type" value="Genomic_DNA"/>
</dbReference>
<accession>A0A8H1T7R5</accession>
<sequence>MNNSMYNNNAPSDVTSKIYTTPFPDSESIDISFNGDEFTGASFAVGATVGGNDRAPANLDVCMYYTLCEHNGVGSAIGISLSGTASQAKISPGEYLTKGYISTGGYLKKYSIAGVRDADGKNSGTVSIGPGFGGFVGELTCSQSLWCLSQLAGY</sequence>
<comment type="caution">
    <text evidence="1">The sequence shown here is derived from an EMBL/GenBank/DDBJ whole genome shotgun (WGS) entry which is preliminary data.</text>
</comment>
<proteinExistence type="predicted"/>